<dbReference type="InterPro" id="IPR001851">
    <property type="entry name" value="ABC_transp_permease"/>
</dbReference>
<accession>A0A5F2EQK2</accession>
<dbReference type="RefSeq" id="WP_108577104.1">
    <property type="nucleotide sequence ID" value="NZ_CP026952.1"/>
</dbReference>
<keyword evidence="4" id="KW-1003">Cell membrane</keyword>
<keyword evidence="5" id="KW-0997">Cell inner membrane</keyword>
<evidence type="ECO:0000256" key="4">
    <source>
        <dbReference type="ARBA" id="ARBA00022475"/>
    </source>
</evidence>
<comment type="subcellular location">
    <subcellularLocation>
        <location evidence="1">Cell membrane</location>
        <topology evidence="1">Multi-pass membrane protein</topology>
    </subcellularLocation>
</comment>
<dbReference type="GO" id="GO:0022857">
    <property type="term" value="F:transmembrane transporter activity"/>
    <property type="evidence" value="ECO:0007669"/>
    <property type="project" value="InterPro"/>
</dbReference>
<dbReference type="EMBL" id="CP026952">
    <property type="protein sequence ID" value="AWB91458.1"/>
    <property type="molecule type" value="Genomic_DNA"/>
</dbReference>
<dbReference type="Proteomes" id="UP000244384">
    <property type="component" value="Chromosome"/>
</dbReference>
<evidence type="ECO:0000256" key="9">
    <source>
        <dbReference type="ARBA" id="ARBA00025439"/>
    </source>
</evidence>
<keyword evidence="8" id="KW-0472">Membrane</keyword>
<protein>
    <recommendedName>
        <fullName evidence="10">Autoinducer 2 import system permease protein LsrC</fullName>
    </recommendedName>
</protein>
<evidence type="ECO:0000256" key="8">
    <source>
        <dbReference type="ARBA" id="ARBA00023136"/>
    </source>
</evidence>
<accession>A0A2S0WJD9</accession>
<gene>
    <name evidence="11" type="ORF">C3E78_04050</name>
</gene>
<evidence type="ECO:0000256" key="10">
    <source>
        <dbReference type="ARBA" id="ARBA00039382"/>
    </source>
</evidence>
<evidence type="ECO:0000256" key="2">
    <source>
        <dbReference type="ARBA" id="ARBA00011262"/>
    </source>
</evidence>
<organism evidence="11 12">
    <name type="scientific">Aeromicrobium chenweiae</name>
    <dbReference type="NCBI Taxonomy" id="2079793"/>
    <lineage>
        <taxon>Bacteria</taxon>
        <taxon>Bacillati</taxon>
        <taxon>Actinomycetota</taxon>
        <taxon>Actinomycetes</taxon>
        <taxon>Propionibacteriales</taxon>
        <taxon>Nocardioidaceae</taxon>
        <taxon>Aeromicrobium</taxon>
    </lineage>
</organism>
<reference evidence="12" key="1">
    <citation type="submission" date="2018-01" db="EMBL/GenBank/DDBJ databases">
        <authorList>
            <person name="Li J."/>
        </authorList>
    </citation>
    <scope>NUCLEOTIDE SEQUENCE [LARGE SCALE GENOMIC DNA]</scope>
    <source>
        <strain evidence="12">592</strain>
    </source>
</reference>
<dbReference type="Pfam" id="PF02653">
    <property type="entry name" value="BPD_transp_2"/>
    <property type="match status" value="1"/>
</dbReference>
<evidence type="ECO:0000313" key="11">
    <source>
        <dbReference type="EMBL" id="AWB91458.1"/>
    </source>
</evidence>
<evidence type="ECO:0000256" key="1">
    <source>
        <dbReference type="ARBA" id="ARBA00004651"/>
    </source>
</evidence>
<dbReference type="PANTHER" id="PTHR32196">
    <property type="entry name" value="ABC TRANSPORTER PERMEASE PROTEIN YPHD-RELATED-RELATED"/>
    <property type="match status" value="1"/>
</dbReference>
<proteinExistence type="predicted"/>
<dbReference type="AlphaFoldDB" id="A0A2S0WJD9"/>
<evidence type="ECO:0000256" key="3">
    <source>
        <dbReference type="ARBA" id="ARBA00022448"/>
    </source>
</evidence>
<dbReference type="CDD" id="cd06579">
    <property type="entry name" value="TM_PBP1_transp_AraH_like"/>
    <property type="match status" value="1"/>
</dbReference>
<sequence>MTDTLVAPSRKSSAQRFVSTLLTSRESAIALVLVLVVLAATTQRKTFLFSSDSWRDLLLAPSILLLLAVGQAVVIITRNVDLSVGSTLALTAYLTGRLFVDNPGIPVILVFAIGIAVGALLGLINGLLVALGKVPALVITLGTLYIYRGVVLEWAGSNRINASDMPSGFLSLGTRSFLTIPVLTIIAVAVLVAVGYYLRTTRGGRELYAIGSDPDAAHLYGLNVRRRVAGAFVLCGALAGLAGVLFAARYGTVASNAGTGIELQAVGAAVIGGVAIFGGSGSVWGAAIGAWLLITINRALPIIGVQDFWQQAVVGVLIIGAIVLDRLLAVRRSRKLIEARDAS</sequence>
<dbReference type="KEGG" id="aez:C3E78_04050"/>
<evidence type="ECO:0000256" key="6">
    <source>
        <dbReference type="ARBA" id="ARBA00022692"/>
    </source>
</evidence>
<dbReference type="PANTHER" id="PTHR32196:SF29">
    <property type="entry name" value="AUTOINDUCER 2 IMPORT SYSTEM PERMEASE PROTEIN LSRC"/>
    <property type="match status" value="1"/>
</dbReference>
<keyword evidence="6" id="KW-0812">Transmembrane</keyword>
<evidence type="ECO:0000256" key="5">
    <source>
        <dbReference type="ARBA" id="ARBA00022519"/>
    </source>
</evidence>
<keyword evidence="3" id="KW-0813">Transport</keyword>
<dbReference type="OrthoDB" id="9808136at2"/>
<evidence type="ECO:0000256" key="7">
    <source>
        <dbReference type="ARBA" id="ARBA00022989"/>
    </source>
</evidence>
<comment type="subunit">
    <text evidence="2">The complex is composed of two ATP-binding proteins (LsrA), two transmembrane proteins (LsrC and LsrD) and a solute-binding protein (LsrB).</text>
</comment>
<dbReference type="GO" id="GO:0005886">
    <property type="term" value="C:plasma membrane"/>
    <property type="evidence" value="ECO:0007669"/>
    <property type="project" value="UniProtKB-SubCell"/>
</dbReference>
<comment type="function">
    <text evidence="9">Part of the ABC transporter complex LsrABCD involved in autoinducer 2 (AI-2) import. Probably responsible for the translocation of the substrate across the membrane.</text>
</comment>
<keyword evidence="7" id="KW-1133">Transmembrane helix</keyword>
<evidence type="ECO:0000313" key="12">
    <source>
        <dbReference type="Proteomes" id="UP000244384"/>
    </source>
</evidence>
<name>A0A2S0WJD9_9ACTN</name>
<keyword evidence="12" id="KW-1185">Reference proteome</keyword>